<proteinExistence type="inferred from homology"/>
<dbReference type="AlphaFoldDB" id="A0A1Q9HB57"/>
<protein>
    <submittedName>
        <fullName evidence="3">Serine/threonine protein phosphatase</fullName>
    </submittedName>
</protein>
<dbReference type="SUPFAM" id="SSF56300">
    <property type="entry name" value="Metallo-dependent phosphatases"/>
    <property type="match status" value="1"/>
</dbReference>
<dbReference type="PANTHER" id="PTHR42850">
    <property type="entry name" value="METALLOPHOSPHOESTERASE"/>
    <property type="match status" value="1"/>
</dbReference>
<evidence type="ECO:0000256" key="1">
    <source>
        <dbReference type="ARBA" id="ARBA00008950"/>
    </source>
</evidence>
<evidence type="ECO:0000313" key="3">
    <source>
        <dbReference type="EMBL" id="OLQ86411.1"/>
    </source>
</evidence>
<evidence type="ECO:0000313" key="4">
    <source>
        <dbReference type="Proteomes" id="UP000186313"/>
    </source>
</evidence>
<dbReference type="RefSeq" id="WP_075710386.1">
    <property type="nucleotide sequence ID" value="NZ_MJMJ01000043.1"/>
</dbReference>
<dbReference type="InterPro" id="IPR024654">
    <property type="entry name" value="Calcineurin-like_PHP_lpxH"/>
</dbReference>
<feature type="domain" description="Calcineurin-like phosphoesterase" evidence="2">
    <location>
        <begin position="3"/>
        <end position="193"/>
    </location>
</feature>
<comment type="similarity">
    <text evidence="1">Belongs to the metallophosphoesterase superfamily. YfcE family.</text>
</comment>
<dbReference type="STRING" id="1381081.BIY22_12250"/>
<dbReference type="Gene3D" id="3.60.21.10">
    <property type="match status" value="1"/>
</dbReference>
<organism evidence="3 4">
    <name type="scientific">Vibrio panuliri</name>
    <dbReference type="NCBI Taxonomy" id="1381081"/>
    <lineage>
        <taxon>Bacteria</taxon>
        <taxon>Pseudomonadati</taxon>
        <taxon>Pseudomonadota</taxon>
        <taxon>Gammaproteobacteria</taxon>
        <taxon>Vibrionales</taxon>
        <taxon>Vibrionaceae</taxon>
        <taxon>Vibrio</taxon>
    </lineage>
</organism>
<dbReference type="EMBL" id="MJMJ01000043">
    <property type="protein sequence ID" value="OLQ86411.1"/>
    <property type="molecule type" value="Genomic_DNA"/>
</dbReference>
<dbReference type="Pfam" id="PF12850">
    <property type="entry name" value="Metallophos_2"/>
    <property type="match status" value="1"/>
</dbReference>
<dbReference type="PANTHER" id="PTHR42850:SF2">
    <property type="entry name" value="BLL5683 PROTEIN"/>
    <property type="match status" value="1"/>
</dbReference>
<dbReference type="OrthoDB" id="9813918at2"/>
<comment type="caution">
    <text evidence="3">The sequence shown here is derived from an EMBL/GenBank/DDBJ whole genome shotgun (WGS) entry which is preliminary data.</text>
</comment>
<dbReference type="InterPro" id="IPR011152">
    <property type="entry name" value="Pesterase_MJ0912"/>
</dbReference>
<dbReference type="Proteomes" id="UP000186313">
    <property type="component" value="Unassembled WGS sequence"/>
</dbReference>
<accession>A0A1Q9HB57</accession>
<gene>
    <name evidence="3" type="ORF">BIY22_12250</name>
</gene>
<dbReference type="InterPro" id="IPR029052">
    <property type="entry name" value="Metallo-depent_PP-like"/>
</dbReference>
<dbReference type="GO" id="GO:0005737">
    <property type="term" value="C:cytoplasm"/>
    <property type="evidence" value="ECO:0007669"/>
    <property type="project" value="TreeGrafter"/>
</dbReference>
<evidence type="ECO:0000259" key="2">
    <source>
        <dbReference type="Pfam" id="PF12850"/>
    </source>
</evidence>
<name>A0A1Q9HB57_9VIBR</name>
<dbReference type="InterPro" id="IPR050126">
    <property type="entry name" value="Ap4A_hydrolase"/>
</dbReference>
<dbReference type="PIRSF" id="PIRSF000883">
    <property type="entry name" value="Pesterase_MJ0912"/>
    <property type="match status" value="1"/>
</dbReference>
<reference evidence="3 4" key="1">
    <citation type="submission" date="2016-09" db="EMBL/GenBank/DDBJ databases">
        <title>Genomic Taxonomy of the Vibrionaceae.</title>
        <authorList>
            <person name="Gonzalez-Castillo A."/>
            <person name="Gomez-Gil B."/>
            <person name="Enciso-Ibarra K."/>
        </authorList>
    </citation>
    <scope>NUCLEOTIDE SEQUENCE [LARGE SCALE GENOMIC DNA]</scope>
    <source>
        <strain evidence="3 4">CAIM 703</strain>
    </source>
</reference>
<dbReference type="GO" id="GO:0016791">
    <property type="term" value="F:phosphatase activity"/>
    <property type="evidence" value="ECO:0007669"/>
    <property type="project" value="TreeGrafter"/>
</dbReference>
<sequence length="251" mass="27873">MLKYAILSDIHSNSYALKAVLEHAQSQGVERYINLGDILYGPIAPRATYDLLQTIDATTICGNQDRQIFQATPEEIDANPTMQFILQDLGPEPIQWMKTLPFDSQVTQDIYACHGSPQDDMVYLLEDVSSGSPLLRVDSEIKKLLGGNTSPIILCGHTHIARCVELSSGQLVINPGSVGMPAYTDEEPHLHLMETYSAKASYAILSQQSNGAWNVALHKISYPVKTSARLAEQRQRLDWVHFLTTGRGLQY</sequence>